<reference evidence="3" key="1">
    <citation type="journal article" date="2007" name="Plant Cell">
        <title>Dothideomycete-plant interactions illuminated by genome sequencing and EST analysis of the wheat pathogen Stagonospora nodorum.</title>
        <authorList>
            <person name="Hane J.K."/>
            <person name="Lowe R.G."/>
            <person name="Solomon P.S."/>
            <person name="Tan K.C."/>
            <person name="Schoch C.L."/>
            <person name="Spatafora J.W."/>
            <person name="Crous P.W."/>
            <person name="Kodira C."/>
            <person name="Birren B.W."/>
            <person name="Galagan J.E."/>
            <person name="Torriani S.F."/>
            <person name="McDonald B.A."/>
            <person name="Oliver R.P."/>
        </authorList>
    </citation>
    <scope>NUCLEOTIDE SEQUENCE [LARGE SCALE GENOMIC DNA]</scope>
    <source>
        <strain evidence="3">SN15 / ATCC MYA-4574 / FGSC 10173</strain>
    </source>
</reference>
<dbReference type="GeneID" id="5979444"/>
<dbReference type="AlphaFoldDB" id="Q0U7F2"/>
<name>Q0U7F2_PHANO</name>
<feature type="compositionally biased region" description="Basic and acidic residues" evidence="1">
    <location>
        <begin position="1"/>
        <end position="12"/>
    </location>
</feature>
<gene>
    <name evidence="2" type="ORF">SNOG_12312</name>
</gene>
<proteinExistence type="predicted"/>
<evidence type="ECO:0000256" key="1">
    <source>
        <dbReference type="SAM" id="MobiDB-lite"/>
    </source>
</evidence>
<evidence type="ECO:0000313" key="2">
    <source>
        <dbReference type="EMBL" id="EAT80125.1"/>
    </source>
</evidence>
<evidence type="ECO:0000313" key="3">
    <source>
        <dbReference type="Proteomes" id="UP000001055"/>
    </source>
</evidence>
<dbReference type="EMBL" id="CH445346">
    <property type="protein sequence ID" value="EAT80125.1"/>
    <property type="molecule type" value="Genomic_DNA"/>
</dbReference>
<dbReference type="InParanoid" id="Q0U7F2"/>
<protein>
    <submittedName>
        <fullName evidence="2">Uncharacterized protein</fullName>
    </submittedName>
</protein>
<feature type="region of interest" description="Disordered" evidence="1">
    <location>
        <begin position="1"/>
        <end position="46"/>
    </location>
</feature>
<dbReference type="RefSeq" id="XP_001802535.1">
    <property type="nucleotide sequence ID" value="XM_001802483.1"/>
</dbReference>
<accession>Q0U7F2</accession>
<organism evidence="2 3">
    <name type="scientific">Phaeosphaeria nodorum (strain SN15 / ATCC MYA-4574 / FGSC 10173)</name>
    <name type="common">Glume blotch fungus</name>
    <name type="synonym">Parastagonospora nodorum</name>
    <dbReference type="NCBI Taxonomy" id="321614"/>
    <lineage>
        <taxon>Eukaryota</taxon>
        <taxon>Fungi</taxon>
        <taxon>Dikarya</taxon>
        <taxon>Ascomycota</taxon>
        <taxon>Pezizomycotina</taxon>
        <taxon>Dothideomycetes</taxon>
        <taxon>Pleosporomycetidae</taxon>
        <taxon>Pleosporales</taxon>
        <taxon>Pleosporineae</taxon>
        <taxon>Phaeosphaeriaceae</taxon>
        <taxon>Parastagonospora</taxon>
    </lineage>
</organism>
<sequence>MPPDKITERDPNEQISPCKAQGPQQVPPRSHNTTASKLGNKNMSNYGVNRSLPSIISLNSRASSHHSGTWRTRFGFRLNYVIQWTSCGAS</sequence>
<feature type="compositionally biased region" description="Polar residues" evidence="1">
    <location>
        <begin position="30"/>
        <end position="46"/>
    </location>
</feature>
<dbReference type="KEGG" id="pno:SNOG_12312"/>
<dbReference type="Proteomes" id="UP000001055">
    <property type="component" value="Unassembled WGS sequence"/>
</dbReference>